<sequence>MITFFQLQTFCEVIERGTFSAAAEKLYISQPSVSQHIANLEKHFGVKLFDRRKRKVRLTPEGRVLYSTAKEVLEQLDRAKKRIDDLRSLEAGTLNIGCSHYVDSLLLWQVLPEFVSQHPKVSVSTFIGTIEELKSALLSSDIELIFAERTPDFVPSSQFSSKVVASEKLVFVATSDLAGKKTSFFTPKDLERYPLIGWHPSSCLFSYLNDFQMQNQLRLRRKITVSSIEAARELALKGHGIALLNLRSVEDDIAMGRLIKLEVKTPQPLKLDILALFHQTQGLTYAGWEMIKFLERKLLFNEGSQ</sequence>
<dbReference type="InterPro" id="IPR000847">
    <property type="entry name" value="LysR_HTH_N"/>
</dbReference>
<evidence type="ECO:0000313" key="6">
    <source>
        <dbReference type="EMBL" id="AER67459.1"/>
    </source>
</evidence>
<dbReference type="OrthoDB" id="2140at2"/>
<gene>
    <name evidence="6" type="ordered locus">Tlie_1737</name>
</gene>
<dbReference type="STRING" id="580340.Tlie_1737"/>
<dbReference type="PANTHER" id="PTHR30126">
    <property type="entry name" value="HTH-TYPE TRANSCRIPTIONAL REGULATOR"/>
    <property type="match status" value="1"/>
</dbReference>
<evidence type="ECO:0000256" key="2">
    <source>
        <dbReference type="ARBA" id="ARBA00023015"/>
    </source>
</evidence>
<dbReference type="AlphaFoldDB" id="G7V8J8"/>
<reference evidence="7" key="1">
    <citation type="submission" date="2011-10" db="EMBL/GenBank/DDBJ databases">
        <title>The complete genome of chromosome of Thermovirga lienii DSM 17291.</title>
        <authorList>
            <consortium name="US DOE Joint Genome Institute (JGI-PGF)"/>
            <person name="Lucas S."/>
            <person name="Copeland A."/>
            <person name="Lapidus A."/>
            <person name="Glavina del Rio T."/>
            <person name="Dalin E."/>
            <person name="Tice H."/>
            <person name="Bruce D."/>
            <person name="Goodwin L."/>
            <person name="Pitluck S."/>
            <person name="Peters L."/>
            <person name="Mikhailova N."/>
            <person name="Saunders E."/>
            <person name="Kyrpides N."/>
            <person name="Mavromatis K."/>
            <person name="Ivanova N."/>
            <person name="Last F.I."/>
            <person name="Brettin T."/>
            <person name="Detter J.C."/>
            <person name="Han C."/>
            <person name="Larimer F."/>
            <person name="Land M."/>
            <person name="Hauser L."/>
            <person name="Markowitz V."/>
            <person name="Cheng J.-F."/>
            <person name="Hugenholtz P."/>
            <person name="Woyke T."/>
            <person name="Wu D."/>
            <person name="Spring S."/>
            <person name="Schroeder M."/>
            <person name="Brambilla E.-M."/>
            <person name="Klenk H.-P."/>
            <person name="Eisen J.A."/>
        </authorList>
    </citation>
    <scope>NUCLEOTIDE SEQUENCE [LARGE SCALE GENOMIC DNA]</scope>
    <source>
        <strain evidence="7">ATCC BAA-1197 / DSM 17291 / Cas60314</strain>
    </source>
</reference>
<evidence type="ECO:0000256" key="4">
    <source>
        <dbReference type="ARBA" id="ARBA00023163"/>
    </source>
</evidence>
<keyword evidence="7" id="KW-1185">Reference proteome</keyword>
<dbReference type="GO" id="GO:0003700">
    <property type="term" value="F:DNA-binding transcription factor activity"/>
    <property type="evidence" value="ECO:0007669"/>
    <property type="project" value="InterPro"/>
</dbReference>
<dbReference type="InterPro" id="IPR005119">
    <property type="entry name" value="LysR_subst-bd"/>
</dbReference>
<dbReference type="SUPFAM" id="SSF53850">
    <property type="entry name" value="Periplasmic binding protein-like II"/>
    <property type="match status" value="1"/>
</dbReference>
<keyword evidence="3" id="KW-0238">DNA-binding</keyword>
<dbReference type="PROSITE" id="PS50931">
    <property type="entry name" value="HTH_LYSR"/>
    <property type="match status" value="1"/>
</dbReference>
<dbReference type="HOGENOM" id="CLU_039613_6_1_0"/>
<dbReference type="CDD" id="cd05466">
    <property type="entry name" value="PBP2_LTTR_substrate"/>
    <property type="match status" value="1"/>
</dbReference>
<dbReference type="Pfam" id="PF00126">
    <property type="entry name" value="HTH_1"/>
    <property type="match status" value="1"/>
</dbReference>
<dbReference type="PANTHER" id="PTHR30126:SF40">
    <property type="entry name" value="HTH-TYPE TRANSCRIPTIONAL REGULATOR GLTR"/>
    <property type="match status" value="1"/>
</dbReference>
<evidence type="ECO:0000313" key="7">
    <source>
        <dbReference type="Proteomes" id="UP000005868"/>
    </source>
</evidence>
<dbReference type="Gene3D" id="3.40.190.10">
    <property type="entry name" value="Periplasmic binding protein-like II"/>
    <property type="match status" value="2"/>
</dbReference>
<evidence type="ECO:0000256" key="3">
    <source>
        <dbReference type="ARBA" id="ARBA00023125"/>
    </source>
</evidence>
<dbReference type="GO" id="GO:0000976">
    <property type="term" value="F:transcription cis-regulatory region binding"/>
    <property type="evidence" value="ECO:0007669"/>
    <property type="project" value="TreeGrafter"/>
</dbReference>
<proteinExistence type="inferred from homology"/>
<comment type="similarity">
    <text evidence="1">Belongs to the LysR transcriptional regulatory family.</text>
</comment>
<dbReference type="EMBL" id="CP003096">
    <property type="protein sequence ID" value="AER67459.1"/>
    <property type="molecule type" value="Genomic_DNA"/>
</dbReference>
<dbReference type="Pfam" id="PF03466">
    <property type="entry name" value="LysR_substrate"/>
    <property type="match status" value="1"/>
</dbReference>
<accession>G7V8J8</accession>
<dbReference type="InterPro" id="IPR036388">
    <property type="entry name" value="WH-like_DNA-bd_sf"/>
</dbReference>
<organism evidence="6 7">
    <name type="scientific">Thermovirga lienii (strain ATCC BAA-1197 / DSM 17291 / Cas60314)</name>
    <dbReference type="NCBI Taxonomy" id="580340"/>
    <lineage>
        <taxon>Bacteria</taxon>
        <taxon>Thermotogati</taxon>
        <taxon>Synergistota</taxon>
        <taxon>Synergistia</taxon>
        <taxon>Synergistales</taxon>
        <taxon>Thermovirgaceae</taxon>
        <taxon>Thermovirga</taxon>
    </lineage>
</organism>
<dbReference type="KEGG" id="tli:Tlie_1737"/>
<dbReference type="PRINTS" id="PR00039">
    <property type="entry name" value="HTHLYSR"/>
</dbReference>
<evidence type="ECO:0000259" key="5">
    <source>
        <dbReference type="PROSITE" id="PS50931"/>
    </source>
</evidence>
<dbReference type="Gene3D" id="1.10.10.10">
    <property type="entry name" value="Winged helix-like DNA-binding domain superfamily/Winged helix DNA-binding domain"/>
    <property type="match status" value="1"/>
</dbReference>
<evidence type="ECO:0000256" key="1">
    <source>
        <dbReference type="ARBA" id="ARBA00009437"/>
    </source>
</evidence>
<dbReference type="InterPro" id="IPR036390">
    <property type="entry name" value="WH_DNA-bd_sf"/>
</dbReference>
<dbReference type="Proteomes" id="UP000005868">
    <property type="component" value="Chromosome"/>
</dbReference>
<feature type="domain" description="HTH lysR-type" evidence="5">
    <location>
        <begin position="2"/>
        <end position="59"/>
    </location>
</feature>
<dbReference type="FunFam" id="1.10.10.10:FF:000001">
    <property type="entry name" value="LysR family transcriptional regulator"/>
    <property type="match status" value="1"/>
</dbReference>
<keyword evidence="4" id="KW-0804">Transcription</keyword>
<dbReference type="SUPFAM" id="SSF46785">
    <property type="entry name" value="Winged helix' DNA-binding domain"/>
    <property type="match status" value="1"/>
</dbReference>
<protein>
    <submittedName>
        <fullName evidence="6">Transcriptional regulator, LysR family</fullName>
    </submittedName>
</protein>
<dbReference type="eggNOG" id="COG0583">
    <property type="taxonomic scope" value="Bacteria"/>
</dbReference>
<name>G7V8J8_THELD</name>
<reference evidence="6 7" key="2">
    <citation type="journal article" date="2012" name="Stand. Genomic Sci.">
        <title>Genome sequence of the moderately thermophilic, amino-acid-degrading and sulfur-reducing bacterium Thermovirga lienii type strain (Cas60314(T)).</title>
        <authorList>
            <person name="Goker M."/>
            <person name="Saunders E."/>
            <person name="Lapidus A."/>
            <person name="Nolan M."/>
            <person name="Lucas S."/>
            <person name="Hammon N."/>
            <person name="Deshpande S."/>
            <person name="Cheng J.F."/>
            <person name="Han C."/>
            <person name="Tapia R."/>
            <person name="Goodwin L.A."/>
            <person name="Pitluck S."/>
            <person name="Liolios K."/>
            <person name="Mavromatis K."/>
            <person name="Pagani I."/>
            <person name="Ivanova N."/>
            <person name="Mikhailova N."/>
            <person name="Pati A."/>
            <person name="Chen A."/>
            <person name="Palaniappan K."/>
            <person name="Land M."/>
            <person name="Chang Y.J."/>
            <person name="Jeffries C.D."/>
            <person name="Brambilla E.M."/>
            <person name="Rohde M."/>
            <person name="Spring S."/>
            <person name="Detter J.C."/>
            <person name="Woyke T."/>
            <person name="Bristow J."/>
            <person name="Eisen J.A."/>
            <person name="Markowitz V."/>
            <person name="Hugenholtz P."/>
            <person name="Kyrpides N.C."/>
            <person name="Klenk H.P."/>
        </authorList>
    </citation>
    <scope>NUCLEOTIDE SEQUENCE [LARGE SCALE GENOMIC DNA]</scope>
    <source>
        <strain evidence="7">ATCC BAA-1197 / DSM 17291 / Cas60314</strain>
    </source>
</reference>
<keyword evidence="2" id="KW-0805">Transcription regulation</keyword>